<dbReference type="Gene3D" id="3.40.640.10">
    <property type="entry name" value="Type I PLP-dependent aspartate aminotransferase-like (Major domain)"/>
    <property type="match status" value="1"/>
</dbReference>
<feature type="domain" description="Carrier" evidence="7">
    <location>
        <begin position="667"/>
        <end position="742"/>
    </location>
</feature>
<proteinExistence type="inferred from homology"/>
<dbReference type="Gene3D" id="3.30.300.30">
    <property type="match status" value="1"/>
</dbReference>
<keyword evidence="9" id="KW-1185">Reference proteome</keyword>
<dbReference type="Gene3D" id="3.40.50.12780">
    <property type="entry name" value="N-terminal domain of ligase-like"/>
    <property type="match status" value="1"/>
</dbReference>
<dbReference type="InterPro" id="IPR002129">
    <property type="entry name" value="PyrdxlP-dep_de-COase"/>
</dbReference>
<keyword evidence="6" id="KW-0456">Lyase</keyword>
<protein>
    <submittedName>
        <fullName evidence="8">AMP-binding protein</fullName>
    </submittedName>
</protein>
<evidence type="ECO:0000256" key="6">
    <source>
        <dbReference type="ARBA" id="ARBA00023239"/>
    </source>
</evidence>
<comment type="cofactor">
    <cofactor evidence="1">
        <name>pyridoxal 5'-phosphate</name>
        <dbReference type="ChEBI" id="CHEBI:597326"/>
    </cofactor>
</comment>
<evidence type="ECO:0000313" key="8">
    <source>
        <dbReference type="EMBL" id="MDV5172422.1"/>
    </source>
</evidence>
<keyword evidence="4" id="KW-0597">Phosphoprotein</keyword>
<dbReference type="InterPro" id="IPR020806">
    <property type="entry name" value="PKS_PP-bd"/>
</dbReference>
<sequence>MTERWSQLPVLMESYFENSSSVVLSQIENAIKLELSHREVVADVLVYANDGVVTVILFLTSMDINVEREIYAGWMKHSPALQDKIAIQMVNLIDDAICKGDAISTPECSPKTVAEAFLRTAENFPEKTLTFHEANGDVKNITYRQLHQDATKVSMHLVNREESSAKTVVLVAGELSVYITAFWGCVLAGRSSLTVMLAPDYHGDDIHQNKLGQAISVLEPEFVLCCDEGAKRIGEAVEILASAELLNVSEQLRFTTQHILAPAPIEAVCPLFYQLTSGSTGEAKVIPITETAVLDQIYAVNQFCGYHSNHVSLNWLPFDHVIALLAAHIHDVYLGRQQVHLATPLVLADPLYWLRQLEHYRVSHCFAPNFAFQLVLEHLACTPEHGVSDLSQLEQIVSGGEAVSGKTVTRFIRQFESTGLRPNVIQPSYGMAEAAAGVTFERAWSPEESVMELQASDSGGELRTHVTSLGRILPGLLMRVVGQNQQLLKEREIGEIQLLGRKMCHEGNGWFGTGDLGFIDRQRLFVTGRLKDVIIVIGANFCSHQLESVVASVEGVRCGHVAVVGDRRQSEESVAVFYVPDDEEHVEHDDSYYLSQIAAIKGTLAKATGLAASAVLPLTEQQFPRTSIGKIKRVALQESLQADDYTARLKAIDGQLSDRMASGRRPARASELAMRLRNIWASVLNIDDLDESANFFELAGNSVLSAQLIGQINRQFDLNLDVIALFEAPSLELMQELVSGGLSVEQDKDTSSNTSSSKVASVVAGRETMRNDIAIIGMAGVFPGSVDPLEEIGALAAEFGVHFHADAAWGGAYTLSCNHLELVKGIEMADTVTICAHKQLYIPMGTSLCIFKSPGFASHSENNTAYQCKKVSYDLGRYTIEGSRPASILMLHALLNLWGDAGMGHVFDTTLSLTQNFNGKIKSSENFLLAQEPALNIVVYRYIPVALREKVLTKEKLTYAEIELINEINKKVQSQQFINGDSFVSSTTLVNGEEEVVVLGLYFVIRLHGETILMRC</sequence>
<dbReference type="PROSITE" id="PS50075">
    <property type="entry name" value="CARRIER"/>
    <property type="match status" value="1"/>
</dbReference>
<dbReference type="Pfam" id="PF00501">
    <property type="entry name" value="AMP-binding"/>
    <property type="match status" value="1"/>
</dbReference>
<evidence type="ECO:0000256" key="2">
    <source>
        <dbReference type="ARBA" id="ARBA00006432"/>
    </source>
</evidence>
<dbReference type="InterPro" id="IPR015421">
    <property type="entry name" value="PyrdxlP-dep_Trfase_major"/>
</dbReference>
<accession>A0ABU3ZQT3</accession>
<dbReference type="SMART" id="SM00823">
    <property type="entry name" value="PKS_PP"/>
    <property type="match status" value="1"/>
</dbReference>
<evidence type="ECO:0000256" key="4">
    <source>
        <dbReference type="ARBA" id="ARBA00022553"/>
    </source>
</evidence>
<dbReference type="RefSeq" id="WP_317525220.1">
    <property type="nucleotide sequence ID" value="NZ_JAWJZI010000030.1"/>
</dbReference>
<dbReference type="PROSITE" id="PS00455">
    <property type="entry name" value="AMP_BINDING"/>
    <property type="match status" value="1"/>
</dbReference>
<dbReference type="InterPro" id="IPR042099">
    <property type="entry name" value="ANL_N_sf"/>
</dbReference>
<evidence type="ECO:0000256" key="5">
    <source>
        <dbReference type="ARBA" id="ARBA00022898"/>
    </source>
</evidence>
<dbReference type="Pfam" id="PF00282">
    <property type="entry name" value="Pyridoxal_deC"/>
    <property type="match status" value="1"/>
</dbReference>
<organism evidence="8 9">
    <name type="scientific">Photobacterium rosenbergii</name>
    <dbReference type="NCBI Taxonomy" id="294936"/>
    <lineage>
        <taxon>Bacteria</taxon>
        <taxon>Pseudomonadati</taxon>
        <taxon>Pseudomonadota</taxon>
        <taxon>Gammaproteobacteria</taxon>
        <taxon>Vibrionales</taxon>
        <taxon>Vibrionaceae</taxon>
        <taxon>Photobacterium</taxon>
    </lineage>
</organism>
<dbReference type="PANTHER" id="PTHR22754">
    <property type="entry name" value="DISCO-INTERACTING PROTEIN 2 DIP2 -RELATED"/>
    <property type="match status" value="1"/>
</dbReference>
<dbReference type="InterPro" id="IPR020845">
    <property type="entry name" value="AMP-binding_CS"/>
</dbReference>
<gene>
    <name evidence="8" type="ORF">R2X38_25805</name>
</gene>
<comment type="caution">
    <text evidence="8">The sequence shown here is derived from an EMBL/GenBank/DDBJ whole genome shotgun (WGS) entry which is preliminary data.</text>
</comment>
<dbReference type="InterPro" id="IPR045851">
    <property type="entry name" value="AMP-bd_C_sf"/>
</dbReference>
<dbReference type="InterPro" id="IPR015422">
    <property type="entry name" value="PyrdxlP-dep_Trfase_small"/>
</dbReference>
<dbReference type="SUPFAM" id="SSF53383">
    <property type="entry name" value="PLP-dependent transferases"/>
    <property type="match status" value="1"/>
</dbReference>
<comment type="similarity">
    <text evidence="2">Belongs to the ATP-dependent AMP-binding enzyme family.</text>
</comment>
<evidence type="ECO:0000256" key="1">
    <source>
        <dbReference type="ARBA" id="ARBA00001933"/>
    </source>
</evidence>
<reference evidence="8 9" key="1">
    <citation type="submission" date="2023-10" db="EMBL/GenBank/DDBJ databases">
        <title>Marine bacteria isolated from horseshoe crab.</title>
        <authorList>
            <person name="Cheng T.H."/>
        </authorList>
    </citation>
    <scope>NUCLEOTIDE SEQUENCE [LARGE SCALE GENOMIC DNA]</scope>
    <source>
        <strain evidence="8 9">HSC6</strain>
    </source>
</reference>
<dbReference type="Gene3D" id="1.10.1200.10">
    <property type="entry name" value="ACP-like"/>
    <property type="match status" value="1"/>
</dbReference>
<dbReference type="InterPro" id="IPR009081">
    <property type="entry name" value="PP-bd_ACP"/>
</dbReference>
<dbReference type="SUPFAM" id="SSF47336">
    <property type="entry name" value="ACP-like"/>
    <property type="match status" value="1"/>
</dbReference>
<dbReference type="PANTHER" id="PTHR22754:SF32">
    <property type="entry name" value="DISCO-INTERACTING PROTEIN 2"/>
    <property type="match status" value="1"/>
</dbReference>
<evidence type="ECO:0000313" key="9">
    <source>
        <dbReference type="Proteomes" id="UP001186452"/>
    </source>
</evidence>
<dbReference type="SUPFAM" id="SSF56801">
    <property type="entry name" value="Acetyl-CoA synthetase-like"/>
    <property type="match status" value="1"/>
</dbReference>
<dbReference type="EMBL" id="JAWJZI010000030">
    <property type="protein sequence ID" value="MDV5172422.1"/>
    <property type="molecule type" value="Genomic_DNA"/>
</dbReference>
<dbReference type="Proteomes" id="UP001186452">
    <property type="component" value="Unassembled WGS sequence"/>
</dbReference>
<dbReference type="Pfam" id="PF00550">
    <property type="entry name" value="PP-binding"/>
    <property type="match status" value="1"/>
</dbReference>
<dbReference type="InterPro" id="IPR036736">
    <property type="entry name" value="ACP-like_sf"/>
</dbReference>
<dbReference type="Gene3D" id="3.90.1150.10">
    <property type="entry name" value="Aspartate Aminotransferase, domain 1"/>
    <property type="match status" value="1"/>
</dbReference>
<dbReference type="InterPro" id="IPR015424">
    <property type="entry name" value="PyrdxlP-dep_Trfase"/>
</dbReference>
<evidence type="ECO:0000256" key="3">
    <source>
        <dbReference type="ARBA" id="ARBA00022450"/>
    </source>
</evidence>
<keyword evidence="5" id="KW-0663">Pyridoxal phosphate</keyword>
<dbReference type="InterPro" id="IPR000873">
    <property type="entry name" value="AMP-dep_synth/lig_dom"/>
</dbReference>
<keyword evidence="3" id="KW-0596">Phosphopantetheine</keyword>
<name>A0ABU3ZQT3_9GAMM</name>
<evidence type="ECO:0000259" key="7">
    <source>
        <dbReference type="PROSITE" id="PS50075"/>
    </source>
</evidence>